<protein>
    <submittedName>
        <fullName evidence="2">WhiB family transcriptional regulator, redox-sensing transcriptional regulator</fullName>
    </submittedName>
</protein>
<reference evidence="3" key="1">
    <citation type="submission" date="2016-10" db="EMBL/GenBank/DDBJ databases">
        <authorList>
            <person name="Varghese N."/>
            <person name="Submissions S."/>
        </authorList>
    </citation>
    <scope>NUCLEOTIDE SEQUENCE [LARGE SCALE GENOMIC DNA]</scope>
    <source>
        <strain evidence="3">DSM 44771</strain>
    </source>
</reference>
<gene>
    <name evidence="2" type="ORF">SAMN05660874_03958</name>
</gene>
<evidence type="ECO:0000313" key="2">
    <source>
        <dbReference type="EMBL" id="SFS88928.1"/>
    </source>
</evidence>
<organism evidence="2 3">
    <name type="scientific">Saccharopolyspora flava</name>
    <dbReference type="NCBI Taxonomy" id="95161"/>
    <lineage>
        <taxon>Bacteria</taxon>
        <taxon>Bacillati</taxon>
        <taxon>Actinomycetota</taxon>
        <taxon>Actinomycetes</taxon>
        <taxon>Pseudonocardiales</taxon>
        <taxon>Pseudonocardiaceae</taxon>
        <taxon>Saccharopolyspora</taxon>
    </lineage>
</organism>
<dbReference type="PROSITE" id="PS51674">
    <property type="entry name" value="4FE4S_WBL"/>
    <property type="match status" value="1"/>
</dbReference>
<sequence>MTTYNDLWLIGIAWRLDRLRWAPTQLLGDCVRGNGLCMREFPAEPAWQDQRLTDRELAGAMCQGCRVADECLELEFRTGGADTVGVWGGMSADDRRELHPHWLRRGERAERGVDR</sequence>
<accession>A0A1I6TIG5</accession>
<dbReference type="InterPro" id="IPR034768">
    <property type="entry name" value="4FE4S_WBL"/>
</dbReference>
<dbReference type="AlphaFoldDB" id="A0A1I6TIG5"/>
<evidence type="ECO:0000313" key="3">
    <source>
        <dbReference type="Proteomes" id="UP000198852"/>
    </source>
</evidence>
<dbReference type="Proteomes" id="UP000198852">
    <property type="component" value="Unassembled WGS sequence"/>
</dbReference>
<dbReference type="STRING" id="95161.SAMN05660874_03958"/>
<feature type="domain" description="4Fe-4S Wbl-type" evidence="1">
    <location>
        <begin position="36"/>
        <end position="97"/>
    </location>
</feature>
<keyword evidence="3" id="KW-1185">Reference proteome</keyword>
<dbReference type="EMBL" id="FOZX01000007">
    <property type="protein sequence ID" value="SFS88928.1"/>
    <property type="molecule type" value="Genomic_DNA"/>
</dbReference>
<dbReference type="OrthoDB" id="3689751at2"/>
<dbReference type="RefSeq" id="WP_093420193.1">
    <property type="nucleotide sequence ID" value="NZ_FOZX01000007.1"/>
</dbReference>
<name>A0A1I6TIG5_9PSEU</name>
<evidence type="ECO:0000259" key="1">
    <source>
        <dbReference type="PROSITE" id="PS51674"/>
    </source>
</evidence>
<proteinExistence type="predicted"/>
<dbReference type="Pfam" id="PF02467">
    <property type="entry name" value="Whib"/>
    <property type="match status" value="1"/>
</dbReference>